<evidence type="ECO:0000256" key="5">
    <source>
        <dbReference type="SAM" id="MobiDB-lite"/>
    </source>
</evidence>
<feature type="region of interest" description="Disordered" evidence="5">
    <location>
        <begin position="210"/>
        <end position="290"/>
    </location>
</feature>
<dbReference type="RefSeq" id="WP_332902613.1">
    <property type="nucleotide sequence ID" value="NZ_JBAGLP010000118.1"/>
</dbReference>
<dbReference type="Proteomes" id="UP001310387">
    <property type="component" value="Unassembled WGS sequence"/>
</dbReference>
<feature type="compositionally biased region" description="Pro residues" evidence="5">
    <location>
        <begin position="218"/>
        <end position="285"/>
    </location>
</feature>
<keyword evidence="2" id="KW-0964">Secreted</keyword>
<proteinExistence type="predicted"/>
<dbReference type="PANTHER" id="PTHR48184:SF3">
    <property type="entry name" value="SCP DOMAIN-CONTAINING PROTEIN"/>
    <property type="match status" value="1"/>
</dbReference>
<organism evidence="9 10">
    <name type="scientific">Isoptericola haloaureus</name>
    <dbReference type="NCBI Taxonomy" id="1542902"/>
    <lineage>
        <taxon>Bacteria</taxon>
        <taxon>Bacillati</taxon>
        <taxon>Actinomycetota</taxon>
        <taxon>Actinomycetes</taxon>
        <taxon>Micrococcales</taxon>
        <taxon>Promicromonosporaceae</taxon>
        <taxon>Isoptericola</taxon>
    </lineage>
</organism>
<evidence type="ECO:0000259" key="8">
    <source>
        <dbReference type="PROSITE" id="PS50847"/>
    </source>
</evidence>
<keyword evidence="3 7" id="KW-0732">Signal</keyword>
<evidence type="ECO:0000256" key="3">
    <source>
        <dbReference type="ARBA" id="ARBA00022729"/>
    </source>
</evidence>
<feature type="region of interest" description="Disordered" evidence="5">
    <location>
        <begin position="416"/>
        <end position="469"/>
    </location>
</feature>
<keyword evidence="1" id="KW-0134">Cell wall</keyword>
<feature type="signal peptide" evidence="7">
    <location>
        <begin position="1"/>
        <end position="21"/>
    </location>
</feature>
<dbReference type="EMBL" id="JBAGLP010000118">
    <property type="protein sequence ID" value="MEG3616098.1"/>
    <property type="molecule type" value="Genomic_DNA"/>
</dbReference>
<evidence type="ECO:0000256" key="2">
    <source>
        <dbReference type="ARBA" id="ARBA00022525"/>
    </source>
</evidence>
<reference evidence="9" key="1">
    <citation type="journal article" date="2024" name="Antonie Van Leeuwenhoek">
        <title>Isoptericola haloaureus sp. nov., a dimorphic actinobacterium isolated from mangrove sediments of southeast India, implicating biosaline agricultural significance through nitrogen fixation and salt tolerance genes.</title>
        <authorList>
            <person name="Prathaban M."/>
            <person name="Prathiviraj R."/>
            <person name="Ravichandran M."/>
            <person name="Natarajan S.D."/>
            <person name="Sobanaa M."/>
            <person name="Hari Krishna Kumar S."/>
            <person name="Chandrasekar V."/>
            <person name="Selvin J."/>
        </authorList>
    </citation>
    <scope>NUCLEOTIDE SEQUENCE</scope>
    <source>
        <strain evidence="9">MP1014</strain>
    </source>
</reference>
<comment type="caution">
    <text evidence="9">The sequence shown here is derived from an EMBL/GenBank/DDBJ whole genome shotgun (WGS) entry which is preliminary data.</text>
</comment>
<dbReference type="InterPro" id="IPR019931">
    <property type="entry name" value="LPXTG_anchor"/>
</dbReference>
<dbReference type="NCBIfam" id="TIGR01167">
    <property type="entry name" value="LPXTG_anchor"/>
    <property type="match status" value="1"/>
</dbReference>
<feature type="compositionally biased region" description="Pro residues" evidence="5">
    <location>
        <begin position="420"/>
        <end position="436"/>
    </location>
</feature>
<keyword evidence="10" id="KW-1185">Reference proteome</keyword>
<feature type="domain" description="Gram-positive cocci surface proteins LPxTG" evidence="8">
    <location>
        <begin position="467"/>
        <end position="498"/>
    </location>
</feature>
<evidence type="ECO:0000256" key="1">
    <source>
        <dbReference type="ARBA" id="ARBA00022512"/>
    </source>
</evidence>
<name>A0ABU7Z9I9_9MICO</name>
<feature type="compositionally biased region" description="Acidic residues" evidence="5">
    <location>
        <begin position="437"/>
        <end position="449"/>
    </location>
</feature>
<keyword evidence="4" id="KW-0572">Peptidoglycan-anchor</keyword>
<accession>A0ABU7Z9I9</accession>
<protein>
    <submittedName>
        <fullName evidence="9">LPXTG cell wall anchor domain-containing protein</fullName>
    </submittedName>
</protein>
<dbReference type="PROSITE" id="PS50847">
    <property type="entry name" value="GRAM_POS_ANCHORING"/>
    <property type="match status" value="1"/>
</dbReference>
<evidence type="ECO:0000256" key="6">
    <source>
        <dbReference type="SAM" id="Phobius"/>
    </source>
</evidence>
<feature type="region of interest" description="Disordered" evidence="5">
    <location>
        <begin position="21"/>
        <end position="49"/>
    </location>
</feature>
<keyword evidence="6" id="KW-1133">Transmembrane helix</keyword>
<feature type="chain" id="PRO_5046709345" evidence="7">
    <location>
        <begin position="22"/>
        <end position="498"/>
    </location>
</feature>
<dbReference type="PANTHER" id="PTHR48184">
    <property type="entry name" value="RICIN B-TYPE LECTIN DOMAIN-CONTAINING PROTEIN"/>
    <property type="match status" value="1"/>
</dbReference>
<gene>
    <name evidence="9" type="ORF">V5O49_13265</name>
</gene>
<reference evidence="9" key="2">
    <citation type="submission" date="2024-02" db="EMBL/GenBank/DDBJ databases">
        <authorList>
            <person name="Prathaban M."/>
            <person name="Mythili R."/>
            <person name="Sharmila Devi N."/>
            <person name="Sobanaa M."/>
            <person name="Prathiviraj R."/>
            <person name="Selvin J."/>
        </authorList>
    </citation>
    <scope>NUCLEOTIDE SEQUENCE</scope>
    <source>
        <strain evidence="9">MP1014</strain>
    </source>
</reference>
<evidence type="ECO:0000256" key="7">
    <source>
        <dbReference type="SAM" id="SignalP"/>
    </source>
</evidence>
<keyword evidence="6" id="KW-0812">Transmembrane</keyword>
<evidence type="ECO:0000256" key="4">
    <source>
        <dbReference type="ARBA" id="ARBA00023088"/>
    </source>
</evidence>
<feature type="compositionally biased region" description="Gly residues" evidence="5">
    <location>
        <begin position="23"/>
        <end position="40"/>
    </location>
</feature>
<evidence type="ECO:0000313" key="10">
    <source>
        <dbReference type="Proteomes" id="UP001310387"/>
    </source>
</evidence>
<evidence type="ECO:0000313" key="9">
    <source>
        <dbReference type="EMBL" id="MEG3616098.1"/>
    </source>
</evidence>
<sequence length="498" mass="52007">MIAAAVMVLLGALVALPGASATPGGGGVSTGNGNGNGNGNGQQTCPDDGEWSKVDGLTGTEYLAEASPGHLIVEVCVKSAQAVETITVDPPATSFLIVSPSVNGQGSTQDISHVSVREIEDNGGWPYPAPTCQAGLTVTYPDGVSGNDVNIRVRNLDTDATRTFNFHLGTERWTGVQNFDPTTLDEWPGWTRYVFEWVQVDGTNYHWEGFVECDEPEPSPSPTPTPSEEPSPSPTPSEEPSPSPTPSEEPSPSPTPSEEPSPTPTPSEEPSPSPTPSEEPTPEPVEPSLAGSLAAGECVADAPWIVFDVTLTDPDDQVSERAVILELTDGTHVETLELGTLGADGTLSGRTLWPGASVADDGVTPTGWPGWTRLEDGTWVQTNGNYAWTRGDIDATLVVNPEVAVELAYPEATPVCAAVPPQPEPEPSAEPSPEPSEPGDEATPEEEPSAEPTSSPTVEAESDTDELPRTGSNVTLIAVGALALVAAGGAFLWLRRRA</sequence>
<feature type="transmembrane region" description="Helical" evidence="6">
    <location>
        <begin position="474"/>
        <end position="494"/>
    </location>
</feature>
<keyword evidence="6" id="KW-0472">Membrane</keyword>